<keyword evidence="1" id="KW-0238">DNA-binding</keyword>
<dbReference type="GO" id="GO:0003677">
    <property type="term" value="F:DNA binding"/>
    <property type="evidence" value="ECO:0007669"/>
    <property type="project" value="UniProtKB-KW"/>
</dbReference>
<dbReference type="PANTHER" id="PTHR33164:SF43">
    <property type="entry name" value="HTH-TYPE TRANSCRIPTIONAL REPRESSOR YETL"/>
    <property type="match status" value="1"/>
</dbReference>
<evidence type="ECO:0000313" key="3">
    <source>
        <dbReference type="EMBL" id="GFH40088.1"/>
    </source>
</evidence>
<dbReference type="EMBL" id="BLLH01000002">
    <property type="protein sequence ID" value="GFH40088.1"/>
    <property type="molecule type" value="Genomic_DNA"/>
</dbReference>
<comment type="caution">
    <text evidence="3">The sequence shown here is derived from an EMBL/GenBank/DDBJ whole genome shotgun (WGS) entry which is preliminary data.</text>
</comment>
<dbReference type="PRINTS" id="PR00598">
    <property type="entry name" value="HTHMARR"/>
</dbReference>
<dbReference type="CDD" id="cd00090">
    <property type="entry name" value="HTH_ARSR"/>
    <property type="match status" value="1"/>
</dbReference>
<dbReference type="PROSITE" id="PS50995">
    <property type="entry name" value="HTH_MARR_2"/>
    <property type="match status" value="1"/>
</dbReference>
<protein>
    <recommendedName>
        <fullName evidence="2">HTH marR-type domain-containing protein</fullName>
    </recommendedName>
</protein>
<dbReference type="Gene3D" id="1.10.10.10">
    <property type="entry name" value="Winged helix-like DNA-binding domain superfamily/Winged helix DNA-binding domain"/>
    <property type="match status" value="1"/>
</dbReference>
<dbReference type="Proteomes" id="UP000475928">
    <property type="component" value="Unassembled WGS sequence"/>
</dbReference>
<keyword evidence="4" id="KW-1185">Reference proteome</keyword>
<dbReference type="GO" id="GO:0003700">
    <property type="term" value="F:DNA-binding transcription factor activity"/>
    <property type="evidence" value="ECO:0007669"/>
    <property type="project" value="InterPro"/>
</dbReference>
<dbReference type="SUPFAM" id="SSF46785">
    <property type="entry name" value="Winged helix' DNA-binding domain"/>
    <property type="match status" value="1"/>
</dbReference>
<proteinExistence type="predicted"/>
<organism evidence="3 4">
    <name type="scientific">Pseudolactococcus insecticola</name>
    <dbReference type="NCBI Taxonomy" id="2709158"/>
    <lineage>
        <taxon>Bacteria</taxon>
        <taxon>Bacillati</taxon>
        <taxon>Bacillota</taxon>
        <taxon>Bacilli</taxon>
        <taxon>Lactobacillales</taxon>
        <taxon>Streptococcaceae</taxon>
        <taxon>Pseudolactococcus</taxon>
    </lineage>
</organism>
<dbReference type="Pfam" id="PF13463">
    <property type="entry name" value="HTH_27"/>
    <property type="match status" value="1"/>
</dbReference>
<evidence type="ECO:0000256" key="1">
    <source>
        <dbReference type="ARBA" id="ARBA00023125"/>
    </source>
</evidence>
<evidence type="ECO:0000313" key="4">
    <source>
        <dbReference type="Proteomes" id="UP000475928"/>
    </source>
</evidence>
<dbReference type="SMART" id="SM00347">
    <property type="entry name" value="HTH_MARR"/>
    <property type="match status" value="1"/>
</dbReference>
<dbReference type="GO" id="GO:0006950">
    <property type="term" value="P:response to stress"/>
    <property type="evidence" value="ECO:0007669"/>
    <property type="project" value="TreeGrafter"/>
</dbReference>
<dbReference type="InterPro" id="IPR011991">
    <property type="entry name" value="ArsR-like_HTH"/>
</dbReference>
<feature type="domain" description="HTH marR-type" evidence="2">
    <location>
        <begin position="12"/>
        <end position="147"/>
    </location>
</feature>
<dbReference type="InterPro" id="IPR036390">
    <property type="entry name" value="WH_DNA-bd_sf"/>
</dbReference>
<dbReference type="InterPro" id="IPR039422">
    <property type="entry name" value="MarR/SlyA-like"/>
</dbReference>
<dbReference type="PANTHER" id="PTHR33164">
    <property type="entry name" value="TRANSCRIPTIONAL REGULATOR, MARR FAMILY"/>
    <property type="match status" value="1"/>
</dbReference>
<reference evidence="3 4" key="1">
    <citation type="submission" date="2020-02" db="EMBL/GenBank/DDBJ databases">
        <title>Draft genome sequence of Lactococcus sp. Hs20B0-1.</title>
        <authorList>
            <person name="Noda S."/>
            <person name="Yuki M."/>
            <person name="Ohkuma M."/>
        </authorList>
    </citation>
    <scope>NUCLEOTIDE SEQUENCE [LARGE SCALE GENOMIC DNA]</scope>
    <source>
        <strain evidence="3 4">Hs20B0-1</strain>
    </source>
</reference>
<evidence type="ECO:0000259" key="2">
    <source>
        <dbReference type="PROSITE" id="PS50995"/>
    </source>
</evidence>
<dbReference type="InterPro" id="IPR036388">
    <property type="entry name" value="WH-like_DNA-bd_sf"/>
</dbReference>
<accession>A0A6A0B6G1</accession>
<name>A0A6A0B6G1_9LACT</name>
<sequence>MPVANGGANMIAKELYENLGKLLRFIRQAPPGGAGGKRGAQNNAQVRVLQFLYESNMPKTTGEIAEKLEIRQQSASELVSKLEKKLLISKTKDAADKRITLVSLTESGRDFASQLTQHDEEFYGQFFDSLTPDEQVELNRLVKKLFDSKSEAYKRESGGGLFGAMRKREIAKKDLMGKEI</sequence>
<gene>
    <name evidence="3" type="ORF">Hs20B_04860</name>
</gene>
<dbReference type="InterPro" id="IPR000835">
    <property type="entry name" value="HTH_MarR-typ"/>
</dbReference>
<dbReference type="AlphaFoldDB" id="A0A6A0B6G1"/>